<name>A0A1Q2CSF0_9ACTN</name>
<dbReference type="EMBL" id="CP019606">
    <property type="protein sequence ID" value="AQP48995.1"/>
    <property type="molecule type" value="Genomic_DNA"/>
</dbReference>
<dbReference type="Proteomes" id="UP000188145">
    <property type="component" value="Chromosome"/>
</dbReference>
<dbReference type="Pfam" id="PF02452">
    <property type="entry name" value="PemK_toxin"/>
    <property type="match status" value="1"/>
</dbReference>
<protein>
    <submittedName>
        <fullName evidence="2">Growth inhibitor PemK</fullName>
    </submittedName>
</protein>
<dbReference type="AlphaFoldDB" id="A0A1Q2CSF0"/>
<evidence type="ECO:0000313" key="3">
    <source>
        <dbReference type="Proteomes" id="UP000188145"/>
    </source>
</evidence>
<sequence>MAGSNPFLDGALRVLRQVANRALERATRPEPKRPTRRRTTTPKPKQPARPTTPAARGGSSGYPGDFTGKPNIVYQPHEDKRADPGEIVWTWVPYEEDHSEGKDRPVLLIAHDSTWLLGLQVTSQDHDRDRDQEARAGRYWVDIGTGEWDAQRRPSEARVNRIIRIDPDGVRRIGAILDEEIFRAVAREVRRYY</sequence>
<evidence type="ECO:0000313" key="2">
    <source>
        <dbReference type="EMBL" id="AQP48995.1"/>
    </source>
</evidence>
<proteinExistence type="predicted"/>
<evidence type="ECO:0000256" key="1">
    <source>
        <dbReference type="SAM" id="MobiDB-lite"/>
    </source>
</evidence>
<gene>
    <name evidence="2" type="ORF">BW730_17320</name>
</gene>
<feature type="region of interest" description="Disordered" evidence="1">
    <location>
        <begin position="20"/>
        <end position="69"/>
    </location>
</feature>
<dbReference type="GO" id="GO:0003677">
    <property type="term" value="F:DNA binding"/>
    <property type="evidence" value="ECO:0007669"/>
    <property type="project" value="InterPro"/>
</dbReference>
<dbReference type="KEGG" id="tes:BW730_17320"/>
<dbReference type="OrthoDB" id="5184628at2"/>
<organism evidence="2 3">
    <name type="scientific">Tessaracoccus aquimaris</name>
    <dbReference type="NCBI Taxonomy" id="1332264"/>
    <lineage>
        <taxon>Bacteria</taxon>
        <taxon>Bacillati</taxon>
        <taxon>Actinomycetota</taxon>
        <taxon>Actinomycetes</taxon>
        <taxon>Propionibacteriales</taxon>
        <taxon>Propionibacteriaceae</taxon>
        <taxon>Tessaracoccus</taxon>
    </lineage>
</organism>
<accession>A0A1Q2CSF0</accession>
<reference evidence="3" key="1">
    <citation type="submission" date="2017-02" db="EMBL/GenBank/DDBJ databases">
        <title>Tessaracoccus aquaemaris sp. nov., isolated from the intestine of a Korean rockfish, Sebastes schlegelii, in a marine aquaculture pond.</title>
        <authorList>
            <person name="Tak E.J."/>
            <person name="Bae J.-W."/>
        </authorList>
    </citation>
    <scope>NUCLEOTIDE SEQUENCE [LARGE SCALE GENOMIC DNA]</scope>
    <source>
        <strain evidence="3">NSG39</strain>
    </source>
</reference>
<keyword evidence="3" id="KW-1185">Reference proteome</keyword>
<dbReference type="InterPro" id="IPR003477">
    <property type="entry name" value="PemK-like"/>
</dbReference>
<dbReference type="STRING" id="1332264.BW730_17320"/>
<dbReference type="RefSeq" id="WP_077687349.1">
    <property type="nucleotide sequence ID" value="NZ_CP019606.1"/>
</dbReference>
<dbReference type="SUPFAM" id="SSF50118">
    <property type="entry name" value="Cell growth inhibitor/plasmid maintenance toxic component"/>
    <property type="match status" value="1"/>
</dbReference>
<feature type="compositionally biased region" description="Basic and acidic residues" evidence="1">
    <location>
        <begin position="22"/>
        <end position="33"/>
    </location>
</feature>